<gene>
    <name evidence="3" type="ORF">EV380_0889</name>
</gene>
<dbReference type="RefSeq" id="WP_102161093.1">
    <property type="nucleotide sequence ID" value="NZ_PGGT01000071.1"/>
</dbReference>
<evidence type="ECO:0000313" key="3">
    <source>
        <dbReference type="EMBL" id="RZU61321.1"/>
    </source>
</evidence>
<name>A0A4Q8AC83_9MICC</name>
<keyword evidence="4" id="KW-1185">Reference proteome</keyword>
<protein>
    <submittedName>
        <fullName evidence="3">Uncharacterized protein</fullName>
    </submittedName>
</protein>
<keyword evidence="2" id="KW-0472">Membrane</keyword>
<evidence type="ECO:0000256" key="2">
    <source>
        <dbReference type="SAM" id="Phobius"/>
    </source>
</evidence>
<reference evidence="3 4" key="1">
    <citation type="submission" date="2019-02" db="EMBL/GenBank/DDBJ databases">
        <title>Sequencing the genomes of 1000 actinobacteria strains.</title>
        <authorList>
            <person name="Klenk H.-P."/>
        </authorList>
    </citation>
    <scope>NUCLEOTIDE SEQUENCE [LARGE SCALE GENOMIC DNA]</scope>
    <source>
        <strain evidence="3 4">DSM 17364</strain>
    </source>
</reference>
<accession>A0A4Q8AC83</accession>
<feature type="transmembrane region" description="Helical" evidence="2">
    <location>
        <begin position="27"/>
        <end position="46"/>
    </location>
</feature>
<dbReference type="EMBL" id="SHLA01000001">
    <property type="protein sequence ID" value="RZU61321.1"/>
    <property type="molecule type" value="Genomic_DNA"/>
</dbReference>
<evidence type="ECO:0000313" key="4">
    <source>
        <dbReference type="Proteomes" id="UP000292685"/>
    </source>
</evidence>
<keyword evidence="2" id="KW-1133">Transmembrane helix</keyword>
<dbReference type="AlphaFoldDB" id="A0A4Q8AC83"/>
<organism evidence="3 4">
    <name type="scientific">Zhihengliuella halotolerans</name>
    <dbReference type="NCBI Taxonomy" id="370736"/>
    <lineage>
        <taxon>Bacteria</taxon>
        <taxon>Bacillati</taxon>
        <taxon>Actinomycetota</taxon>
        <taxon>Actinomycetes</taxon>
        <taxon>Micrococcales</taxon>
        <taxon>Micrococcaceae</taxon>
        <taxon>Zhihengliuella</taxon>
    </lineage>
</organism>
<comment type="caution">
    <text evidence="3">The sequence shown here is derived from an EMBL/GenBank/DDBJ whole genome shotgun (WGS) entry which is preliminary data.</text>
</comment>
<keyword evidence="2" id="KW-0812">Transmembrane</keyword>
<sequence>MLDQLIASGAATAAAEAENAGQYALLIGGSIMAGFLLLLLITVSFANRGLGHEAHAETHDPHRQHPNNHGGANH</sequence>
<dbReference type="Proteomes" id="UP000292685">
    <property type="component" value="Unassembled WGS sequence"/>
</dbReference>
<proteinExistence type="predicted"/>
<feature type="compositionally biased region" description="Basic and acidic residues" evidence="1">
    <location>
        <begin position="54"/>
        <end position="63"/>
    </location>
</feature>
<feature type="region of interest" description="Disordered" evidence="1">
    <location>
        <begin position="54"/>
        <end position="74"/>
    </location>
</feature>
<evidence type="ECO:0000256" key="1">
    <source>
        <dbReference type="SAM" id="MobiDB-lite"/>
    </source>
</evidence>
<dbReference type="OrthoDB" id="4965501at2"/>